<feature type="compositionally biased region" description="Basic and acidic residues" evidence="1">
    <location>
        <begin position="21"/>
        <end position="46"/>
    </location>
</feature>
<name>W9CJS9_SCLBF</name>
<evidence type="ECO:0000256" key="1">
    <source>
        <dbReference type="SAM" id="MobiDB-lite"/>
    </source>
</evidence>
<dbReference type="AlphaFoldDB" id="W9CJS9"/>
<dbReference type="EMBL" id="AYSA01000153">
    <property type="protein sequence ID" value="ESZ96126.1"/>
    <property type="molecule type" value="Genomic_DNA"/>
</dbReference>
<keyword evidence="3" id="KW-1185">Reference proteome</keyword>
<evidence type="ECO:0000313" key="2">
    <source>
        <dbReference type="EMBL" id="ESZ96126.1"/>
    </source>
</evidence>
<sequence>MSSNDLEGLITVYRQRLKEAEQRLRQQTEENERERQKHAEDIEGERKRRMNAEQITQKTTLMEYLRLCHEHLFEPISIETNKTFLPKELL</sequence>
<evidence type="ECO:0000313" key="3">
    <source>
        <dbReference type="Proteomes" id="UP000019487"/>
    </source>
</evidence>
<accession>W9CJS9</accession>
<proteinExistence type="predicted"/>
<feature type="region of interest" description="Disordered" evidence="1">
    <location>
        <begin position="21"/>
        <end position="51"/>
    </location>
</feature>
<protein>
    <submittedName>
        <fullName evidence="2">Uncharacterized protein</fullName>
    </submittedName>
</protein>
<dbReference type="OrthoDB" id="2156052at2759"/>
<dbReference type="HOGENOM" id="CLU_2442134_0_0_1"/>
<dbReference type="Proteomes" id="UP000019487">
    <property type="component" value="Unassembled WGS sequence"/>
</dbReference>
<gene>
    <name evidence="2" type="ORF">SBOR_3515</name>
</gene>
<reference evidence="2 3" key="1">
    <citation type="journal article" date="2014" name="Genome Announc.">
        <title>Draft genome sequence of Sclerotinia borealis, a psychrophilic plant pathogenic fungus.</title>
        <authorList>
            <person name="Mardanov A.V."/>
            <person name="Beletsky A.V."/>
            <person name="Kadnikov V.V."/>
            <person name="Ignatov A.N."/>
            <person name="Ravin N.V."/>
        </authorList>
    </citation>
    <scope>NUCLEOTIDE SEQUENCE [LARGE SCALE GENOMIC DNA]</scope>
    <source>
        <strain evidence="3">F-4157</strain>
    </source>
</reference>
<organism evidence="2 3">
    <name type="scientific">Sclerotinia borealis (strain F-4128)</name>
    <dbReference type="NCBI Taxonomy" id="1432307"/>
    <lineage>
        <taxon>Eukaryota</taxon>
        <taxon>Fungi</taxon>
        <taxon>Dikarya</taxon>
        <taxon>Ascomycota</taxon>
        <taxon>Pezizomycotina</taxon>
        <taxon>Leotiomycetes</taxon>
        <taxon>Helotiales</taxon>
        <taxon>Sclerotiniaceae</taxon>
        <taxon>Sclerotinia</taxon>
    </lineage>
</organism>
<comment type="caution">
    <text evidence="2">The sequence shown here is derived from an EMBL/GenBank/DDBJ whole genome shotgun (WGS) entry which is preliminary data.</text>
</comment>